<dbReference type="AlphaFoldDB" id="W9RJA4"/>
<dbReference type="InterPro" id="IPR017853">
    <property type="entry name" value="GH"/>
</dbReference>
<sequence length="940" mass="106219">MALILPTFSSSRLLRSLLCVSVVALPACWFLFANNKVTVNVTKGESSIELIAENPAVCEEMKISRSDFPSDFVFGVGSSAPQEDVKLVKDLGVDSYRFSISWSRIFPNGSKRGGINQEGVDHYNRLIDEVIRNGLKPFVTLLHFDLPLALQDKYGGYLNISFVHDFKDYSELCFRTFGDRVKNWVTINEPAVSALFGHEIGLAPPGRCSLPNLLCPLGGNSSTEPYIVAHNLIIAHAEVVRLYRNKFQKKQGGEIGISLNTKYYEPISESLADKAAAERLMDFQLGWFVEPFVYGDYPKTYAQNMLSSHSQVLYHGVDSLAKEVGKDGRHLDPLDMPIYPEQLQKLLEFVKQNYQSPKIYITENGASEARDDKRGLGEALKDPHRISFVLRHLHFVHKAIKNGVNIKGYFYWAAFDDFEWGLGFRLRFGFYYIDFNDKLKRIPKLSAKWFKSLEGGDLNIKRCDFPSDFVFGTATSAQQIEGAGKEGGRGPSIWDTFAAVPGHVKDGSNSLVAIDSYHRFKEDIKLMKDLGVDSYRFSISWPRILPNGTISGGINQEGIDFYNNVIDELVANGIKPFVTMLHFDTPQALEDKYGSFLNRSIVDDFKDYSELLFKTYGDRVKYWITVNEPFVVALGYDLGKGAPGRCSLPPPFGPCAAGNSSTEPYIVGHHFLLAHATAARLYKDNFQAQQGGQIGLAVVGEFMEPYSDSPDDIAAAERYLDFLFGWHLEPLVFGDYPRTMREYVKERLPTLTEEEKNLVKGAFDFIGINYYTSRFAFKTDPVQPPHYLGDSLVKITTTKDGVPIGPKSEGSGYVYSYPQGLQKLLEFMKSKYNNPTIYITENGFPEADVANRSLDEALNDQAKINFIREHLYYIRQAMNNGVKVKGYFYWSLFDNFEWGSGYTVRFGLYFIDYNDNYKRIPKFSAKWLPAFLKGESPSIK</sequence>
<keyword evidence="2 5" id="KW-0378">Hydrolase</keyword>
<dbReference type="Pfam" id="PF00232">
    <property type="entry name" value="Glyco_hydro_1"/>
    <property type="match status" value="3"/>
</dbReference>
<dbReference type="FunFam" id="3.20.20.80:FF:000020">
    <property type="entry name" value="Beta-glucosidase 12"/>
    <property type="match status" value="2"/>
</dbReference>
<name>W9RJA4_9ROSA</name>
<evidence type="ECO:0000313" key="6">
    <source>
        <dbReference type="Proteomes" id="UP000030645"/>
    </source>
</evidence>
<proteinExistence type="inferred from homology"/>
<dbReference type="Proteomes" id="UP000030645">
    <property type="component" value="Unassembled WGS sequence"/>
</dbReference>
<accession>W9RJA4</accession>
<reference evidence="6" key="1">
    <citation type="submission" date="2013-01" db="EMBL/GenBank/DDBJ databases">
        <title>Draft Genome Sequence of a Mulberry Tree, Morus notabilis C.K. Schneid.</title>
        <authorList>
            <person name="He N."/>
            <person name="Zhao S."/>
        </authorList>
    </citation>
    <scope>NUCLEOTIDE SEQUENCE</scope>
</reference>
<dbReference type="PANTHER" id="PTHR10353">
    <property type="entry name" value="GLYCOSYL HYDROLASE"/>
    <property type="match status" value="1"/>
</dbReference>
<dbReference type="PANTHER" id="PTHR10353:SF154">
    <property type="entry name" value="BETA-GLUCOSIDASE 9-RELATED"/>
    <property type="match status" value="1"/>
</dbReference>
<dbReference type="GO" id="GO:0005975">
    <property type="term" value="P:carbohydrate metabolic process"/>
    <property type="evidence" value="ECO:0007669"/>
    <property type="project" value="InterPro"/>
</dbReference>
<evidence type="ECO:0000256" key="3">
    <source>
        <dbReference type="ARBA" id="ARBA00023295"/>
    </source>
</evidence>
<dbReference type="GO" id="GO:0008422">
    <property type="term" value="F:beta-glucosidase activity"/>
    <property type="evidence" value="ECO:0007669"/>
    <property type="project" value="TreeGrafter"/>
</dbReference>
<dbReference type="STRING" id="981085.W9RJA4"/>
<dbReference type="SUPFAM" id="SSF51445">
    <property type="entry name" value="(Trans)glycosidases"/>
    <property type="match status" value="2"/>
</dbReference>
<evidence type="ECO:0000313" key="5">
    <source>
        <dbReference type="EMBL" id="EXB94326.1"/>
    </source>
</evidence>
<feature type="active site" description="Nucleophile" evidence="4">
    <location>
        <position position="363"/>
    </location>
</feature>
<keyword evidence="6" id="KW-1185">Reference proteome</keyword>
<dbReference type="InterPro" id="IPR018120">
    <property type="entry name" value="Glyco_hydro_1_AS"/>
</dbReference>
<keyword evidence="3" id="KW-0326">Glycosidase</keyword>
<evidence type="ECO:0000256" key="4">
    <source>
        <dbReference type="PROSITE-ProRule" id="PRU10055"/>
    </source>
</evidence>
<dbReference type="InterPro" id="IPR001360">
    <property type="entry name" value="Glyco_hydro_1"/>
</dbReference>
<protein>
    <submittedName>
        <fullName evidence="5">Lactase-phlorizin hydrolase</fullName>
    </submittedName>
</protein>
<dbReference type="PRINTS" id="PR00131">
    <property type="entry name" value="GLHYDRLASE1"/>
</dbReference>
<dbReference type="EMBL" id="KE345144">
    <property type="protein sequence ID" value="EXB94326.1"/>
    <property type="molecule type" value="Genomic_DNA"/>
</dbReference>
<organism evidence="5 6">
    <name type="scientific">Morus notabilis</name>
    <dbReference type="NCBI Taxonomy" id="981085"/>
    <lineage>
        <taxon>Eukaryota</taxon>
        <taxon>Viridiplantae</taxon>
        <taxon>Streptophyta</taxon>
        <taxon>Embryophyta</taxon>
        <taxon>Tracheophyta</taxon>
        <taxon>Spermatophyta</taxon>
        <taxon>Magnoliopsida</taxon>
        <taxon>eudicotyledons</taxon>
        <taxon>Gunneridae</taxon>
        <taxon>Pentapetalae</taxon>
        <taxon>rosids</taxon>
        <taxon>fabids</taxon>
        <taxon>Rosales</taxon>
        <taxon>Moraceae</taxon>
        <taxon>Moreae</taxon>
        <taxon>Morus</taxon>
    </lineage>
</organism>
<evidence type="ECO:0000256" key="1">
    <source>
        <dbReference type="ARBA" id="ARBA00010838"/>
    </source>
</evidence>
<dbReference type="eggNOG" id="KOG0626">
    <property type="taxonomic scope" value="Eukaryota"/>
</dbReference>
<dbReference type="Gene3D" id="3.20.20.80">
    <property type="entry name" value="Glycosidases"/>
    <property type="match status" value="3"/>
</dbReference>
<comment type="similarity">
    <text evidence="1">Belongs to the glycosyl hydrolase 1 family.</text>
</comment>
<evidence type="ECO:0000256" key="2">
    <source>
        <dbReference type="ARBA" id="ARBA00022801"/>
    </source>
</evidence>
<dbReference type="PROSITE" id="PS00572">
    <property type="entry name" value="GLYCOSYL_HYDROL_F1_1"/>
    <property type="match status" value="1"/>
</dbReference>
<gene>
    <name evidence="5" type="ORF">L484_002687</name>
</gene>